<name>A0AAW8P718_9HYPH</name>
<comment type="caution">
    <text evidence="1">The sequence shown here is derived from an EMBL/GenBank/DDBJ whole genome shotgun (WGS) entry which is preliminary data.</text>
</comment>
<keyword evidence="2" id="KW-1185">Reference proteome</keyword>
<dbReference type="EMBL" id="JAVLSH010000012">
    <property type="protein sequence ID" value="MDR9762817.1"/>
    <property type="molecule type" value="Genomic_DNA"/>
</dbReference>
<evidence type="ECO:0000313" key="1">
    <source>
        <dbReference type="EMBL" id="MDR9762817.1"/>
    </source>
</evidence>
<reference evidence="2" key="1">
    <citation type="submission" date="2023-07" db="EMBL/GenBank/DDBJ databases">
        <title>Genomic characterization of faba bean (Vicia faba) microsymbionts in Mexican soils.</title>
        <authorList>
            <person name="Rivera Orduna F.N."/>
            <person name="Guevara-Luna J."/>
            <person name="Yan J."/>
            <person name="Arroyo-Herrera I."/>
            <person name="Li Y."/>
            <person name="Vasquez-Murrieta M.S."/>
            <person name="Wang E.T."/>
        </authorList>
    </citation>
    <scope>NUCLEOTIDE SEQUENCE [LARGE SCALE GENOMIC DNA]</scope>
    <source>
        <strain evidence="2">CH6</strain>
    </source>
</reference>
<sequence>MMLTPSARLTSVVFGCSLLKVGQKGEHLSVTKLARGQINEHIDDLDMLKSKAG</sequence>
<organism evidence="1 2">
    <name type="scientific">Rhizobium redzepovicii</name>
    <dbReference type="NCBI Taxonomy" id="2867518"/>
    <lineage>
        <taxon>Bacteria</taxon>
        <taxon>Pseudomonadati</taxon>
        <taxon>Pseudomonadota</taxon>
        <taxon>Alphaproteobacteria</taxon>
        <taxon>Hyphomicrobiales</taxon>
        <taxon>Rhizobiaceae</taxon>
        <taxon>Rhizobium/Agrobacterium group</taxon>
        <taxon>Rhizobium</taxon>
    </lineage>
</organism>
<protein>
    <submittedName>
        <fullName evidence="1">Uncharacterized protein</fullName>
    </submittedName>
</protein>
<proteinExistence type="predicted"/>
<dbReference type="RefSeq" id="WP_310808375.1">
    <property type="nucleotide sequence ID" value="NZ_JAVLSH010000012.1"/>
</dbReference>
<gene>
    <name evidence="1" type="ORF">RJJ37_24840</name>
</gene>
<dbReference type="Proteomes" id="UP001269402">
    <property type="component" value="Unassembled WGS sequence"/>
</dbReference>
<dbReference type="AlphaFoldDB" id="A0AAW8P718"/>
<accession>A0AAW8P718</accession>
<evidence type="ECO:0000313" key="2">
    <source>
        <dbReference type="Proteomes" id="UP001269402"/>
    </source>
</evidence>